<dbReference type="InterPro" id="IPR026001">
    <property type="entry name" value="Abi-like_C"/>
</dbReference>
<proteinExistence type="predicted"/>
<gene>
    <name evidence="2" type="ORF">U9M73_12950</name>
</gene>
<feature type="domain" description="Abortive infection protein-like C-terminal" evidence="1">
    <location>
        <begin position="183"/>
        <end position="252"/>
    </location>
</feature>
<sequence>MSDLTNIEKIKLERIFNMGGGYVLNFSNNSFQQSVFDSVNIDVYDPKYSIFGDSKANRLRAIWRLENNYIVSVLTIDLLNYWKEMKARFEEEISDKEQELFDECIKIAEKLKRENISEHLADLTEPQIDDMNFKLLAKNIREAIEKNEPEVALDRLHTYMVKYIRSLCDRHGISYDKSKPLHSFYGEYIKFLKKNGYIESSMTERILKSSISILEAFNEVRNDRSFAHDNSILNYQESLLIFKNISSIVSFIESIESSKVKNKVISEEEWNEILS</sequence>
<reference evidence="2 3" key="1">
    <citation type="submission" date="2023-12" db="EMBL/GenBank/DDBJ databases">
        <title>Whole genome sequencing of Paenibacillus phoenicis isolated from the Phoenix Mars Lander spacecraft assembly facility.</title>
        <authorList>
            <person name="Garcia A."/>
            <person name="Venkateswaran K."/>
        </authorList>
    </citation>
    <scope>NUCLEOTIDE SEQUENCE [LARGE SCALE GENOMIC DNA]</scope>
    <source>
        <strain evidence="2 3">3PO2SA</strain>
    </source>
</reference>
<evidence type="ECO:0000259" key="1">
    <source>
        <dbReference type="Pfam" id="PF14355"/>
    </source>
</evidence>
<dbReference type="EMBL" id="JAYERP010000001">
    <property type="protein sequence ID" value="MEA3570893.1"/>
    <property type="molecule type" value="Genomic_DNA"/>
</dbReference>
<accession>A0ABU5PLS5</accession>
<keyword evidence="3" id="KW-1185">Reference proteome</keyword>
<comment type="caution">
    <text evidence="2">The sequence shown here is derived from an EMBL/GenBank/DDBJ whole genome shotgun (WGS) entry which is preliminary data.</text>
</comment>
<dbReference type="RefSeq" id="WP_036645180.1">
    <property type="nucleotide sequence ID" value="NZ_CBCSKM010000028.1"/>
</dbReference>
<name>A0ABU5PLS5_9BACL</name>
<dbReference type="Pfam" id="PF14355">
    <property type="entry name" value="Abi_C"/>
    <property type="match status" value="1"/>
</dbReference>
<organism evidence="2 3">
    <name type="scientific">Paenibacillus phoenicis</name>
    <dbReference type="NCBI Taxonomy" id="554117"/>
    <lineage>
        <taxon>Bacteria</taxon>
        <taxon>Bacillati</taxon>
        <taxon>Bacillota</taxon>
        <taxon>Bacilli</taxon>
        <taxon>Bacillales</taxon>
        <taxon>Paenibacillaceae</taxon>
        <taxon>Paenibacillus</taxon>
    </lineage>
</organism>
<dbReference type="Proteomes" id="UP001292216">
    <property type="component" value="Unassembled WGS sequence"/>
</dbReference>
<evidence type="ECO:0000313" key="2">
    <source>
        <dbReference type="EMBL" id="MEA3570893.1"/>
    </source>
</evidence>
<evidence type="ECO:0000313" key="3">
    <source>
        <dbReference type="Proteomes" id="UP001292216"/>
    </source>
</evidence>
<protein>
    <submittedName>
        <fullName evidence="2">Abortive infection family protein</fullName>
    </submittedName>
</protein>